<name>A0A4P5ZD51_PLAAG</name>
<comment type="caution">
    <text evidence="1">The sequence shown here is derived from an EMBL/GenBank/DDBJ whole genome shotgun (WGS) entry which is preliminary data.</text>
</comment>
<evidence type="ECO:0000313" key="2">
    <source>
        <dbReference type="Proteomes" id="UP000299794"/>
    </source>
</evidence>
<dbReference type="AlphaFoldDB" id="A0A4P5ZD51"/>
<proteinExistence type="predicted"/>
<accession>A0A4P5ZD51</accession>
<protein>
    <submittedName>
        <fullName evidence="1">Uncharacterized protein</fullName>
    </submittedName>
</protein>
<reference evidence="2" key="1">
    <citation type="submission" date="2019-02" db="EMBL/GenBank/DDBJ databases">
        <title>Draft genome sequence of Planktothrix agardhii NIES-905.</title>
        <authorList>
            <person name="Yamaguchi H."/>
            <person name="Suzuki S."/>
            <person name="Kawachi M."/>
        </authorList>
    </citation>
    <scope>NUCLEOTIDE SEQUENCE [LARGE SCALE GENOMIC DNA]</scope>
    <source>
        <strain evidence="2">CCAP 1459/11A</strain>
    </source>
</reference>
<sequence>MIKYFCDEILGTERSVELKGGERSLLFLIAIVFF</sequence>
<evidence type="ECO:0000313" key="1">
    <source>
        <dbReference type="EMBL" id="GDZ93423.1"/>
    </source>
</evidence>
<organism evidence="1 2">
    <name type="scientific">Planktothrix agardhii CCAP 1459/11A</name>
    <dbReference type="NCBI Taxonomy" id="282420"/>
    <lineage>
        <taxon>Bacteria</taxon>
        <taxon>Bacillati</taxon>
        <taxon>Cyanobacteriota</taxon>
        <taxon>Cyanophyceae</taxon>
        <taxon>Oscillatoriophycideae</taxon>
        <taxon>Oscillatoriales</taxon>
        <taxon>Microcoleaceae</taxon>
        <taxon>Planktothrix</taxon>
    </lineage>
</organism>
<gene>
    <name evidence="1" type="ORF">PA905_12600</name>
</gene>
<dbReference type="EMBL" id="BJCD01000034">
    <property type="protein sequence ID" value="GDZ93423.1"/>
    <property type="molecule type" value="Genomic_DNA"/>
</dbReference>
<dbReference type="Proteomes" id="UP000299794">
    <property type="component" value="Unassembled WGS sequence"/>
</dbReference>